<sequence length="98" mass="11416">MSLIPPSPLDKGGVWQFLTPTYLKEMNQLKPKLVNYPDWDRKEQIKRNRSALAILEQRRQKRSQITDEQDQEISQCLLNFQTAIDNARPLGSKLYSQG</sequence>
<gene>
    <name evidence="1" type="ORF">IPF_1527</name>
</gene>
<reference evidence="1" key="1">
    <citation type="submission" date="2007-08" db="EMBL/GenBank/DDBJ databases">
        <authorList>
            <person name="Frangeul L."/>
        </authorList>
    </citation>
    <scope>NUCLEOTIDE SEQUENCE</scope>
    <source>
        <strain evidence="1">PCC 7806</strain>
    </source>
</reference>
<evidence type="ECO:0000313" key="1">
    <source>
        <dbReference type="EMBL" id="CAO86449.1"/>
    </source>
</evidence>
<accession>A8YB54</accession>
<name>A8YB54_MICA7</name>
<proteinExistence type="predicted"/>
<protein>
    <submittedName>
        <fullName evidence="1">Similarity</fullName>
    </submittedName>
</protein>
<organism evidence="1">
    <name type="scientific">Microcystis aeruginosa (strain PCC 7806)</name>
    <dbReference type="NCBI Taxonomy" id="267872"/>
    <lineage>
        <taxon>Bacteria</taxon>
        <taxon>Bacillati</taxon>
        <taxon>Cyanobacteriota</taxon>
        <taxon>Cyanophyceae</taxon>
        <taxon>Oscillatoriophycideae</taxon>
        <taxon>Chroococcales</taxon>
        <taxon>Microcystaceae</taxon>
        <taxon>Microcystis</taxon>
    </lineage>
</organism>
<dbReference type="AlphaFoldDB" id="A8YB54"/>
<dbReference type="EMBL" id="AM778897">
    <property type="protein sequence ID" value="CAO86449.1"/>
    <property type="molecule type" value="Genomic_DNA"/>
</dbReference>